<evidence type="ECO:0000256" key="6">
    <source>
        <dbReference type="ARBA" id="ARBA00023136"/>
    </source>
</evidence>
<dbReference type="GO" id="GO:0005886">
    <property type="term" value="C:plasma membrane"/>
    <property type="evidence" value="ECO:0007669"/>
    <property type="project" value="UniProtKB-SubCell"/>
</dbReference>
<dbReference type="Gene3D" id="1.20.144.10">
    <property type="entry name" value="Phosphatidic acid phosphatase type 2/haloperoxidase"/>
    <property type="match status" value="1"/>
</dbReference>
<keyword evidence="5 7" id="KW-1133">Transmembrane helix</keyword>
<feature type="transmembrane region" description="Helical" evidence="7">
    <location>
        <begin position="14"/>
        <end position="36"/>
    </location>
</feature>
<evidence type="ECO:0000256" key="2">
    <source>
        <dbReference type="ARBA" id="ARBA00022475"/>
    </source>
</evidence>
<evidence type="ECO:0000256" key="1">
    <source>
        <dbReference type="ARBA" id="ARBA00004651"/>
    </source>
</evidence>
<dbReference type="CDD" id="cd03392">
    <property type="entry name" value="PAP2_like_2"/>
    <property type="match status" value="1"/>
</dbReference>
<accession>A0A7C3KD80</accession>
<dbReference type="InterPro" id="IPR000326">
    <property type="entry name" value="PAP2/HPO"/>
</dbReference>
<dbReference type="Pfam" id="PF01569">
    <property type="entry name" value="PAP2"/>
    <property type="match status" value="1"/>
</dbReference>
<feature type="transmembrane region" description="Helical" evidence="7">
    <location>
        <begin position="96"/>
        <end position="113"/>
    </location>
</feature>
<evidence type="ECO:0000256" key="4">
    <source>
        <dbReference type="ARBA" id="ARBA00022801"/>
    </source>
</evidence>
<feature type="transmembrane region" description="Helical" evidence="7">
    <location>
        <begin position="191"/>
        <end position="209"/>
    </location>
</feature>
<dbReference type="SUPFAM" id="SSF48317">
    <property type="entry name" value="Acid phosphatase/Vanadium-dependent haloperoxidase"/>
    <property type="match status" value="1"/>
</dbReference>
<feature type="transmembrane region" description="Helical" evidence="7">
    <location>
        <begin position="163"/>
        <end position="185"/>
    </location>
</feature>
<proteinExistence type="predicted"/>
<dbReference type="PANTHER" id="PTHR14969:SF62">
    <property type="entry name" value="DECAPRENYLPHOSPHORYL-5-PHOSPHORIBOSE PHOSPHATASE RV3807C-RELATED"/>
    <property type="match status" value="1"/>
</dbReference>
<evidence type="ECO:0000256" key="7">
    <source>
        <dbReference type="SAM" id="Phobius"/>
    </source>
</evidence>
<feature type="transmembrane region" description="Helical" evidence="7">
    <location>
        <begin position="133"/>
        <end position="156"/>
    </location>
</feature>
<keyword evidence="4" id="KW-0378">Hydrolase</keyword>
<reference evidence="9" key="1">
    <citation type="journal article" date="2020" name="mSystems">
        <title>Genome- and Community-Level Interaction Insights into Carbon Utilization and Element Cycling Functions of Hydrothermarchaeota in Hydrothermal Sediment.</title>
        <authorList>
            <person name="Zhou Z."/>
            <person name="Liu Y."/>
            <person name="Xu W."/>
            <person name="Pan J."/>
            <person name="Luo Z.H."/>
            <person name="Li M."/>
        </authorList>
    </citation>
    <scope>NUCLEOTIDE SEQUENCE [LARGE SCALE GENOMIC DNA]</scope>
    <source>
        <strain evidence="9">SpSt-418</strain>
    </source>
</reference>
<comment type="caution">
    <text evidence="9">The sequence shown here is derived from an EMBL/GenBank/DDBJ whole genome shotgun (WGS) entry which is preliminary data.</text>
</comment>
<keyword evidence="6 7" id="KW-0472">Membrane</keyword>
<name>A0A7C3KD80_9CYAN</name>
<organism evidence="9">
    <name type="scientific">Oscillatoriales cyanobacterium SpSt-418</name>
    <dbReference type="NCBI Taxonomy" id="2282169"/>
    <lineage>
        <taxon>Bacteria</taxon>
        <taxon>Bacillati</taxon>
        <taxon>Cyanobacteriota</taxon>
        <taxon>Cyanophyceae</taxon>
        <taxon>Oscillatoriophycideae</taxon>
        <taxon>Oscillatoriales</taxon>
    </lineage>
</organism>
<dbReference type="AlphaFoldDB" id="A0A7C3KD80"/>
<evidence type="ECO:0000259" key="8">
    <source>
        <dbReference type="SMART" id="SM00014"/>
    </source>
</evidence>
<evidence type="ECO:0000256" key="3">
    <source>
        <dbReference type="ARBA" id="ARBA00022692"/>
    </source>
</evidence>
<evidence type="ECO:0000313" key="9">
    <source>
        <dbReference type="EMBL" id="HFM97131.1"/>
    </source>
</evidence>
<sequence>MENSPKQSSLYQRVIYFLLGVCFPLLTFIVLAAHVWQQGNGFRWDVSILLALHLSAHPILDVIALAVTPFGVFWGVFPAVILIGVILFYRRNWRSLVYLVIVSIGSMLLNRTIKLLFHRARPQLWELIAPPDLTYAFPSGHAMSSMTFAIVLTVLMWNTRWRWVTLIATNLFVLVIGWTRLYLGVHYPSDVLAGWSLALAWTAGITLLVRPQNLAFGNPMYFLKQPETAEKN</sequence>
<dbReference type="InterPro" id="IPR036938">
    <property type="entry name" value="PAP2/HPO_sf"/>
</dbReference>
<keyword evidence="2" id="KW-1003">Cell membrane</keyword>
<feature type="domain" description="Phosphatidic acid phosphatase type 2/haloperoxidase" evidence="8">
    <location>
        <begin position="96"/>
        <end position="206"/>
    </location>
</feature>
<dbReference type="SMART" id="SM00014">
    <property type="entry name" value="acidPPc"/>
    <property type="match status" value="1"/>
</dbReference>
<comment type="subcellular location">
    <subcellularLocation>
        <location evidence="1">Cell membrane</location>
        <topology evidence="1">Multi-pass membrane protein</topology>
    </subcellularLocation>
</comment>
<dbReference type="GO" id="GO:0016787">
    <property type="term" value="F:hydrolase activity"/>
    <property type="evidence" value="ECO:0007669"/>
    <property type="project" value="UniProtKB-KW"/>
</dbReference>
<dbReference type="EMBL" id="DSRU01000056">
    <property type="protein sequence ID" value="HFM97131.1"/>
    <property type="molecule type" value="Genomic_DNA"/>
</dbReference>
<keyword evidence="3 7" id="KW-0812">Transmembrane</keyword>
<evidence type="ECO:0000256" key="5">
    <source>
        <dbReference type="ARBA" id="ARBA00022989"/>
    </source>
</evidence>
<dbReference type="PANTHER" id="PTHR14969">
    <property type="entry name" value="SPHINGOSINE-1-PHOSPHATE PHOSPHOHYDROLASE"/>
    <property type="match status" value="1"/>
</dbReference>
<gene>
    <name evidence="9" type="ORF">ENR64_05055</name>
</gene>
<feature type="transmembrane region" description="Helical" evidence="7">
    <location>
        <begin position="72"/>
        <end position="89"/>
    </location>
</feature>
<protein>
    <submittedName>
        <fullName evidence="9">Phosphatase PAP2 family protein</fullName>
    </submittedName>
</protein>